<dbReference type="eggNOG" id="COG0584">
    <property type="taxonomic scope" value="Bacteria"/>
</dbReference>
<dbReference type="EMBL" id="GL883079">
    <property type="protein sequence ID" value="EGF90348.1"/>
    <property type="molecule type" value="Genomic_DNA"/>
</dbReference>
<dbReference type="AlphaFoldDB" id="F4QQ61"/>
<evidence type="ECO:0000256" key="1">
    <source>
        <dbReference type="SAM" id="SignalP"/>
    </source>
</evidence>
<dbReference type="Pfam" id="PF03009">
    <property type="entry name" value="GDPD"/>
    <property type="match status" value="1"/>
</dbReference>
<dbReference type="Proteomes" id="UP000006512">
    <property type="component" value="Unassembled WGS sequence"/>
</dbReference>
<dbReference type="PANTHER" id="PTHR43805">
    <property type="entry name" value="GLYCEROPHOSPHORYL DIESTER PHOSPHODIESTERASE"/>
    <property type="match status" value="1"/>
</dbReference>
<protein>
    <submittedName>
        <fullName evidence="3">Glycerophosphoryl diester phosphodiesterase family protein</fullName>
    </submittedName>
</protein>
<evidence type="ECO:0000313" key="4">
    <source>
        <dbReference type="Proteomes" id="UP000006512"/>
    </source>
</evidence>
<dbReference type="SUPFAM" id="SSF51695">
    <property type="entry name" value="PLC-like phosphodiesterases"/>
    <property type="match status" value="1"/>
</dbReference>
<feature type="signal peptide" evidence="1">
    <location>
        <begin position="1"/>
        <end position="24"/>
    </location>
</feature>
<dbReference type="Gene3D" id="3.20.20.190">
    <property type="entry name" value="Phosphatidylinositol (PI) phosphodiesterase"/>
    <property type="match status" value="1"/>
</dbReference>
<gene>
    <name evidence="3" type="ORF">ABI_33670</name>
</gene>
<sequence length="319" mass="35218">MAAGSLAAASAILYVMNASWLASAPDSQPQLLAHRGVYQHYNRDGLKNDTCTATRIAKPTHDYLENTLPSMRAAFDAGADAVEIDIHPTTDGDFAVFHDWTVDCRTDGKGVTREHSLAALKALDIGYGYTHDGGKTFPFRGRFKAQMPSLSEVLTAFPDKAFLINIKSNSPRESEKLDAWLREHPEAHPQRLSVFAGERSAQRLAELRPDLKPVSKQALKTCGFTYIALGWSGYVPKACHNTTVYVPQNLTWVMWGYPNRLQERFAKAGSYIYLVGPMKSTNGLPSINTPEDYAKVPKSWRMGVATDSIEVIGPLAKSR</sequence>
<dbReference type="InterPro" id="IPR017946">
    <property type="entry name" value="PLC-like_Pdiesterase_TIM-brl"/>
</dbReference>
<reference evidence="4" key="1">
    <citation type="submission" date="2011-03" db="EMBL/GenBank/DDBJ databases">
        <title>Draft genome sequence of Brevundimonas diminuta.</title>
        <authorList>
            <person name="Brown P.J.B."/>
            <person name="Buechlein A."/>
            <person name="Hemmerich C."/>
            <person name="Brun Y.V."/>
        </authorList>
    </citation>
    <scope>NUCLEOTIDE SEQUENCE [LARGE SCALE GENOMIC DNA]</scope>
    <source>
        <strain evidence="4">C19</strain>
    </source>
</reference>
<accession>F4QQ61</accession>
<proteinExistence type="predicted"/>
<name>F4QQ61_9CAUL</name>
<dbReference type="PROSITE" id="PS51704">
    <property type="entry name" value="GP_PDE"/>
    <property type="match status" value="1"/>
</dbReference>
<keyword evidence="1" id="KW-0732">Signal</keyword>
<evidence type="ECO:0000259" key="2">
    <source>
        <dbReference type="PROSITE" id="PS51704"/>
    </source>
</evidence>
<dbReference type="GO" id="GO:0008081">
    <property type="term" value="F:phosphoric diester hydrolase activity"/>
    <property type="evidence" value="ECO:0007669"/>
    <property type="project" value="InterPro"/>
</dbReference>
<evidence type="ECO:0000313" key="3">
    <source>
        <dbReference type="EMBL" id="EGF90348.1"/>
    </source>
</evidence>
<organism evidence="3 4">
    <name type="scientific">Asticcacaulis biprosthecium C19</name>
    <dbReference type="NCBI Taxonomy" id="715226"/>
    <lineage>
        <taxon>Bacteria</taxon>
        <taxon>Pseudomonadati</taxon>
        <taxon>Pseudomonadota</taxon>
        <taxon>Alphaproteobacteria</taxon>
        <taxon>Caulobacterales</taxon>
        <taxon>Caulobacteraceae</taxon>
        <taxon>Asticcacaulis</taxon>
    </lineage>
</organism>
<dbReference type="PANTHER" id="PTHR43805:SF1">
    <property type="entry name" value="GP-PDE DOMAIN-CONTAINING PROTEIN"/>
    <property type="match status" value="1"/>
</dbReference>
<dbReference type="GO" id="GO:0006629">
    <property type="term" value="P:lipid metabolic process"/>
    <property type="evidence" value="ECO:0007669"/>
    <property type="project" value="InterPro"/>
</dbReference>
<dbReference type="InterPro" id="IPR030395">
    <property type="entry name" value="GP_PDE_dom"/>
</dbReference>
<feature type="domain" description="GP-PDE" evidence="2">
    <location>
        <begin position="45"/>
        <end position="319"/>
    </location>
</feature>
<keyword evidence="4" id="KW-1185">Reference proteome</keyword>
<feature type="chain" id="PRO_5003321032" evidence="1">
    <location>
        <begin position="25"/>
        <end position="319"/>
    </location>
</feature>
<dbReference type="STRING" id="715226.ABI_33670"/>
<dbReference type="HOGENOM" id="CLU_074029_0_0_5"/>